<dbReference type="Proteomes" id="UP001501844">
    <property type="component" value="Unassembled WGS sequence"/>
</dbReference>
<name>A0ABP8FLT4_9BACT</name>
<dbReference type="Pfam" id="PF16266">
    <property type="entry name" value="DUF4919"/>
    <property type="match status" value="1"/>
</dbReference>
<evidence type="ECO:0000313" key="1">
    <source>
        <dbReference type="EMBL" id="GAA4306567.1"/>
    </source>
</evidence>
<dbReference type="EMBL" id="BAABGX010000002">
    <property type="protein sequence ID" value="GAA4306567.1"/>
    <property type="molecule type" value="Genomic_DNA"/>
</dbReference>
<sequence length="210" mass="23158">MGLSFSAASQEIDLKRIKEQTQNPASLFFYDSLVSQFKTNPATMSLIQGQFLYYGKLFNKGFSPYAPKSDAIKAFNNVFREGNFAKAIPLGEKALQRDPVNLELIAALHACHSNTNQASQTSFYEAQLRLLLGAITSSGTGQSLKNGYWVTSIADEYAFLPLMGLEAIRRKGSTGEAKAGMTDIWLIKNPTSGQEEELFLTVVNLLRTDL</sequence>
<gene>
    <name evidence="1" type="ORF">GCM10023183_21890</name>
</gene>
<evidence type="ECO:0008006" key="3">
    <source>
        <dbReference type="Google" id="ProtNLM"/>
    </source>
</evidence>
<reference evidence="2" key="1">
    <citation type="journal article" date="2019" name="Int. J. Syst. Evol. Microbiol.">
        <title>The Global Catalogue of Microorganisms (GCM) 10K type strain sequencing project: providing services to taxonomists for standard genome sequencing and annotation.</title>
        <authorList>
            <consortium name="The Broad Institute Genomics Platform"/>
            <consortium name="The Broad Institute Genome Sequencing Center for Infectious Disease"/>
            <person name="Wu L."/>
            <person name="Ma J."/>
        </authorList>
    </citation>
    <scope>NUCLEOTIDE SEQUENCE [LARGE SCALE GENOMIC DNA]</scope>
    <source>
        <strain evidence="2">JCM 17917</strain>
    </source>
</reference>
<evidence type="ECO:0000313" key="2">
    <source>
        <dbReference type="Proteomes" id="UP001501844"/>
    </source>
</evidence>
<organism evidence="1 2">
    <name type="scientific">Nibribacter koreensis</name>
    <dbReference type="NCBI Taxonomy" id="1084519"/>
    <lineage>
        <taxon>Bacteria</taxon>
        <taxon>Pseudomonadati</taxon>
        <taxon>Bacteroidota</taxon>
        <taxon>Cytophagia</taxon>
        <taxon>Cytophagales</taxon>
        <taxon>Hymenobacteraceae</taxon>
        <taxon>Nibribacter</taxon>
    </lineage>
</organism>
<protein>
    <recommendedName>
        <fullName evidence="3">Tetratricopeptide repeat-containing protein</fullName>
    </recommendedName>
</protein>
<accession>A0ABP8FLT4</accession>
<keyword evidence="2" id="KW-1185">Reference proteome</keyword>
<comment type="caution">
    <text evidence="1">The sequence shown here is derived from an EMBL/GenBank/DDBJ whole genome shotgun (WGS) entry which is preliminary data.</text>
</comment>
<proteinExistence type="predicted"/>
<dbReference type="InterPro" id="IPR032578">
    <property type="entry name" value="DUF4919"/>
</dbReference>